<sequence length="338" mass="40016">MLYKKKETGPPILIMIIFWILIWVVYMLFLVFVGETIECDDELKMHNITYEKSYIDKILKHDRDNIKVLPHAMKEIIFFKDTDVKTEKSVVYLHGWQGSKSEAYSIITQYAKNISANVYFNRYPGNGQINVETAHDDISIYDYLRETYEAYSIGKYLGNRVIICCSSTGCLYAFWLLRYLLKNETNHAIDQIICMSPNFKIERIPDFFMYTIMSMPIGKRILNGLHNKIKIDKFVIYKNSLFALISIMNIIHKKEIDLDNIPIIIFSCKNDPLISHVAVLNFYQKHSENYKQVIHMHQCMESEKIHPIQQHKKYIDDYMIKEMTAFNSREQMRKFVSF</sequence>
<keyword evidence="1" id="KW-1133">Transmembrane helix</keyword>
<accession>A0A6M9U005</accession>
<organism evidence="2">
    <name type="scientific">Drosophila-associated filamentous virus</name>
    <dbReference type="NCBI Taxonomy" id="2743186"/>
    <lineage>
        <taxon>Viruses</taxon>
    </lineage>
</organism>
<dbReference type="EMBL" id="MT496839">
    <property type="protein sequence ID" value="QKN22519.1"/>
    <property type="molecule type" value="Genomic_DNA"/>
</dbReference>
<evidence type="ECO:0000256" key="1">
    <source>
        <dbReference type="SAM" id="Phobius"/>
    </source>
</evidence>
<keyword evidence="1" id="KW-0812">Transmembrane</keyword>
<dbReference type="Gene3D" id="3.40.50.1820">
    <property type="entry name" value="alpha/beta hydrolase"/>
    <property type="match status" value="1"/>
</dbReference>
<evidence type="ECO:0000313" key="2">
    <source>
        <dbReference type="EMBL" id="QKN22519.1"/>
    </source>
</evidence>
<name>A0A6M9U005_9VIRU</name>
<keyword evidence="1" id="KW-0472">Membrane</keyword>
<dbReference type="SUPFAM" id="SSF53474">
    <property type="entry name" value="alpha/beta-Hydrolases"/>
    <property type="match status" value="1"/>
</dbReference>
<protein>
    <recommendedName>
        <fullName evidence="3">Alpha/beta hydrolase</fullName>
    </recommendedName>
</protein>
<feature type="transmembrane region" description="Helical" evidence="1">
    <location>
        <begin position="12"/>
        <end position="34"/>
    </location>
</feature>
<dbReference type="InterPro" id="IPR029058">
    <property type="entry name" value="AB_hydrolase_fold"/>
</dbReference>
<proteinExistence type="predicted"/>
<gene>
    <name evidence="2" type="primary">ORF69</name>
</gene>
<evidence type="ECO:0008006" key="3">
    <source>
        <dbReference type="Google" id="ProtNLM"/>
    </source>
</evidence>
<reference evidence="2" key="1">
    <citation type="journal article" date="2021" name="Virus">
        <title>The discovery, distribution and diversity of DNA viruses associated with Drosophila melanogaster in Europe.</title>
        <authorList>
            <person name="Wallace M.A."/>
            <person name="Coffman K.A."/>
            <person name="Gilbert C."/>
            <person name="Ravindran S."/>
            <person name="Albery G.F."/>
            <person name="Abbott J."/>
            <person name="Argyridou E."/>
            <person name="Bellosta P."/>
            <person name="Betancourt A.J."/>
            <person name="Colinet H."/>
            <person name="Eric K."/>
            <person name="Glaser-Schmitt A."/>
            <person name="Grath S."/>
            <person name="Jelic M."/>
            <person name="Kankare M."/>
            <person name="Kozeretska I."/>
            <person name="Loeschcke V."/>
            <person name="Montchamp-Moreau C."/>
            <person name="Ometto L."/>
            <person name="Onder B.S."/>
            <person name="Orengo D.J."/>
            <person name="Parsch J."/>
            <person name="Pascual M."/>
            <person name="Patenkovic A."/>
            <person name="Puerma E."/>
            <person name="Ritchie M.G."/>
            <person name="Rota-Stabelli O."/>
            <person name="Schou M.F."/>
            <person name="Serga S.V."/>
            <person name="Stamenkovic-Radak M."/>
            <person name="Tanaskovic M."/>
            <person name="Veselinovic M.S."/>
            <person name="Vieira J."/>
            <person name="Vieira C.P."/>
            <person name="Kapun M."/>
            <person name="Flatt T."/>
            <person name="Gonzalez J."/>
            <person name="Staubach F."/>
            <person name="Obbard D.J."/>
        </authorList>
    </citation>
    <scope>NUCLEOTIDE SEQUENCE</scope>
    <source>
        <strain evidence="2">Filamentous_ES_Gim_15_30_pool</strain>
    </source>
</reference>